<dbReference type="InterPro" id="IPR023803">
    <property type="entry name" value="Ribosomal_bS16_dom_sf"/>
</dbReference>
<dbReference type="Proteomes" id="UP000318093">
    <property type="component" value="Unassembled WGS sequence"/>
</dbReference>
<dbReference type="GO" id="GO:0006412">
    <property type="term" value="P:translation"/>
    <property type="evidence" value="ECO:0007669"/>
    <property type="project" value="UniProtKB-UniRule"/>
</dbReference>
<dbReference type="GO" id="GO:0005737">
    <property type="term" value="C:cytoplasm"/>
    <property type="evidence" value="ECO:0007669"/>
    <property type="project" value="UniProtKB-ARBA"/>
</dbReference>
<protein>
    <recommendedName>
        <fullName evidence="3">Small ribosomal subunit protein bS16</fullName>
    </recommendedName>
</protein>
<comment type="caution">
    <text evidence="4">The sequence shown here is derived from an EMBL/GenBank/DDBJ whole genome shotgun (WGS) entry which is preliminary data.</text>
</comment>
<proteinExistence type="inferred from homology"/>
<dbReference type="EMBL" id="VBAN01000316">
    <property type="protein sequence ID" value="TMI79582.1"/>
    <property type="molecule type" value="Genomic_DNA"/>
</dbReference>
<gene>
    <name evidence="3 4" type="primary">rpsP</name>
    <name evidence="4" type="ORF">E6H03_09935</name>
</gene>
<evidence type="ECO:0000256" key="2">
    <source>
        <dbReference type="ARBA" id="ARBA00023274"/>
    </source>
</evidence>
<sequence>MSVKIRLMRRGAKGQPFYRLVIADARSPRSGKYIEAVGFYNPRTEPSTMKVNEEKVIAWLRKGARPSDAARVILEKTGVLQRWEETRARAAR</sequence>
<accession>A0A537J898</accession>
<dbReference type="AlphaFoldDB" id="A0A537J898"/>
<dbReference type="PANTHER" id="PTHR12919">
    <property type="entry name" value="30S RIBOSOMAL PROTEIN S16"/>
    <property type="match status" value="1"/>
</dbReference>
<reference evidence="4 5" key="1">
    <citation type="journal article" date="2019" name="Nat. Microbiol.">
        <title>Mediterranean grassland soil C-N compound turnover is dependent on rainfall and depth, and is mediated by genomically divergent microorganisms.</title>
        <authorList>
            <person name="Diamond S."/>
            <person name="Andeer P.F."/>
            <person name="Li Z."/>
            <person name="Crits-Christoph A."/>
            <person name="Burstein D."/>
            <person name="Anantharaman K."/>
            <person name="Lane K.R."/>
            <person name="Thomas B.C."/>
            <person name="Pan C."/>
            <person name="Northen T.R."/>
            <person name="Banfield J.F."/>
        </authorList>
    </citation>
    <scope>NUCLEOTIDE SEQUENCE [LARGE SCALE GENOMIC DNA]</scope>
    <source>
        <strain evidence="4">NP_6</strain>
    </source>
</reference>
<evidence type="ECO:0000313" key="5">
    <source>
        <dbReference type="Proteomes" id="UP000318093"/>
    </source>
</evidence>
<dbReference type="Gene3D" id="3.30.1320.10">
    <property type="match status" value="1"/>
</dbReference>
<dbReference type="InterPro" id="IPR000307">
    <property type="entry name" value="Ribosomal_bS16"/>
</dbReference>
<dbReference type="GO" id="GO:0003735">
    <property type="term" value="F:structural constituent of ribosome"/>
    <property type="evidence" value="ECO:0007669"/>
    <property type="project" value="InterPro"/>
</dbReference>
<organism evidence="4 5">
    <name type="scientific">Candidatus Segetimicrobium genomatis</name>
    <dbReference type="NCBI Taxonomy" id="2569760"/>
    <lineage>
        <taxon>Bacteria</taxon>
        <taxon>Bacillati</taxon>
        <taxon>Candidatus Sysuimicrobiota</taxon>
        <taxon>Candidatus Sysuimicrobiia</taxon>
        <taxon>Candidatus Sysuimicrobiales</taxon>
        <taxon>Candidatus Segetimicrobiaceae</taxon>
        <taxon>Candidatus Segetimicrobium</taxon>
    </lineage>
</organism>
<name>A0A537J898_9BACT</name>
<dbReference type="PANTHER" id="PTHR12919:SF20">
    <property type="entry name" value="SMALL RIBOSOMAL SUBUNIT PROTEIN BS16M"/>
    <property type="match status" value="1"/>
</dbReference>
<dbReference type="Pfam" id="PF00886">
    <property type="entry name" value="Ribosomal_S16"/>
    <property type="match status" value="1"/>
</dbReference>
<dbReference type="NCBIfam" id="TIGR00002">
    <property type="entry name" value="S16"/>
    <property type="match status" value="1"/>
</dbReference>
<dbReference type="GO" id="GO:0015935">
    <property type="term" value="C:small ribosomal subunit"/>
    <property type="evidence" value="ECO:0007669"/>
    <property type="project" value="TreeGrafter"/>
</dbReference>
<keyword evidence="2 3" id="KW-0687">Ribonucleoprotein</keyword>
<evidence type="ECO:0000256" key="1">
    <source>
        <dbReference type="ARBA" id="ARBA00022980"/>
    </source>
</evidence>
<evidence type="ECO:0000313" key="4">
    <source>
        <dbReference type="EMBL" id="TMI79582.1"/>
    </source>
</evidence>
<dbReference type="SUPFAM" id="SSF54565">
    <property type="entry name" value="Ribosomal protein S16"/>
    <property type="match status" value="1"/>
</dbReference>
<dbReference type="HAMAP" id="MF_00385">
    <property type="entry name" value="Ribosomal_bS16"/>
    <property type="match status" value="1"/>
</dbReference>
<evidence type="ECO:0000256" key="3">
    <source>
        <dbReference type="HAMAP-Rule" id="MF_00385"/>
    </source>
</evidence>
<comment type="similarity">
    <text evidence="3">Belongs to the bacterial ribosomal protein bS16 family.</text>
</comment>
<keyword evidence="1 3" id="KW-0689">Ribosomal protein</keyword>